<keyword evidence="3" id="KW-1185">Reference proteome</keyword>
<dbReference type="AlphaFoldDB" id="A0A344TC51"/>
<evidence type="ECO:0000313" key="3">
    <source>
        <dbReference type="Proteomes" id="UP000251993"/>
    </source>
</evidence>
<feature type="region of interest" description="Disordered" evidence="1">
    <location>
        <begin position="174"/>
        <end position="205"/>
    </location>
</feature>
<dbReference type="RefSeq" id="WP_114065043.1">
    <property type="nucleotide sequence ID" value="NZ_CP030850.1"/>
</dbReference>
<proteinExistence type="predicted"/>
<name>A0A344TC51_9BACT</name>
<dbReference type="OrthoDB" id="886606at2"/>
<dbReference type="EMBL" id="CP030850">
    <property type="protein sequence ID" value="AXE16222.1"/>
    <property type="molecule type" value="Genomic_DNA"/>
</dbReference>
<protein>
    <submittedName>
        <fullName evidence="2">Uncharacterized protein</fullName>
    </submittedName>
</protein>
<evidence type="ECO:0000256" key="1">
    <source>
        <dbReference type="SAM" id="MobiDB-lite"/>
    </source>
</evidence>
<evidence type="ECO:0000313" key="2">
    <source>
        <dbReference type="EMBL" id="AXE16222.1"/>
    </source>
</evidence>
<gene>
    <name evidence="2" type="ORF">DR864_00045</name>
</gene>
<dbReference type="Proteomes" id="UP000251993">
    <property type="component" value="Chromosome"/>
</dbReference>
<accession>A0A344TC51</accession>
<feature type="compositionally biased region" description="Polar residues" evidence="1">
    <location>
        <begin position="190"/>
        <end position="205"/>
    </location>
</feature>
<organism evidence="2 3">
    <name type="scientific">Runella rosea</name>
    <dbReference type="NCBI Taxonomy" id="2259595"/>
    <lineage>
        <taxon>Bacteria</taxon>
        <taxon>Pseudomonadati</taxon>
        <taxon>Bacteroidota</taxon>
        <taxon>Cytophagia</taxon>
        <taxon>Cytophagales</taxon>
        <taxon>Spirosomataceae</taxon>
        <taxon>Runella</taxon>
    </lineage>
</organism>
<sequence length="205" mass="22931">MKKIKLNTLTLDLWDSMSMPAVADNWFNYYLINQSGTGSTIEDVRRHYSGAILRLRSDDLAGAVIELENADYTLQNMAMNFNPLHCAWACLIATIDSEPLKSYDHDYLMEIVERCSADGLTAAILNESLEDVKKNSNQSSSTSFLSTESEWIDNPSPEWNEDVNTLLRRVNVSLTPKTKSAGRKKGGVHKSSTCRQTSNLHARAP</sequence>
<reference evidence="2 3" key="1">
    <citation type="submission" date="2018-07" db="EMBL/GenBank/DDBJ databases">
        <title>Genome sequencing of Runella.</title>
        <authorList>
            <person name="Baek M.-G."/>
            <person name="Yi H."/>
        </authorList>
    </citation>
    <scope>NUCLEOTIDE SEQUENCE [LARGE SCALE GENOMIC DNA]</scope>
    <source>
        <strain evidence="2 3">HYN0085</strain>
    </source>
</reference>
<dbReference type="KEGG" id="run:DR864_00045"/>